<dbReference type="InterPro" id="IPR011051">
    <property type="entry name" value="RmlC_Cupin_sf"/>
</dbReference>
<proteinExistence type="predicted"/>
<protein>
    <submittedName>
        <fullName evidence="2">Pirin family protein</fullName>
    </submittedName>
</protein>
<feature type="domain" description="Pirin C-terminal" evidence="1">
    <location>
        <begin position="6"/>
        <end position="61"/>
    </location>
</feature>
<accession>A0A6B2HCC9</accession>
<reference evidence="2 3" key="1">
    <citation type="submission" date="2020-01" db="EMBL/GenBank/DDBJ databases">
        <authorList>
            <person name="Kim M.K."/>
        </authorList>
    </citation>
    <scope>NUCLEOTIDE SEQUENCE [LARGE SCALE GENOMIC DNA]</scope>
    <source>
        <strain evidence="2 3">BT213</strain>
    </source>
</reference>
<evidence type="ECO:0000313" key="3">
    <source>
        <dbReference type="Proteomes" id="UP000478546"/>
    </source>
</evidence>
<organism evidence="2 3">
    <name type="scientific">Pontibacter fetidus</name>
    <dbReference type="NCBI Taxonomy" id="2700082"/>
    <lineage>
        <taxon>Bacteria</taxon>
        <taxon>Pseudomonadati</taxon>
        <taxon>Bacteroidota</taxon>
        <taxon>Cytophagia</taxon>
        <taxon>Cytophagales</taxon>
        <taxon>Hymenobacteraceae</taxon>
        <taxon>Pontibacter</taxon>
    </lineage>
</organism>
<dbReference type="PANTHER" id="PTHR43594">
    <property type="entry name" value="QUERCETIN 2,3-DIOXYGENASE"/>
    <property type="match status" value="1"/>
</dbReference>
<name>A0A6B2HCC9_9BACT</name>
<sequence length="64" mass="7273">NLVESTNDGEELKVEALENSYILLGHALPFNEPVVSHGPFVMNTEEEIHEAFRDYQLGKMGVWK</sequence>
<keyword evidence="3" id="KW-1185">Reference proteome</keyword>
<dbReference type="SUPFAM" id="SSF51182">
    <property type="entry name" value="RmlC-like cupins"/>
    <property type="match status" value="1"/>
</dbReference>
<dbReference type="Gene3D" id="2.60.120.10">
    <property type="entry name" value="Jelly Rolls"/>
    <property type="match status" value="2"/>
</dbReference>
<dbReference type="InterPro" id="IPR008778">
    <property type="entry name" value="Pirin_C_dom"/>
</dbReference>
<dbReference type="Proteomes" id="UP000478546">
    <property type="component" value="Unassembled WGS sequence"/>
</dbReference>
<gene>
    <name evidence="2" type="ORF">GWO68_16035</name>
</gene>
<evidence type="ECO:0000313" key="2">
    <source>
        <dbReference type="EMBL" id="NDK57434.1"/>
    </source>
</evidence>
<dbReference type="InterPro" id="IPR014710">
    <property type="entry name" value="RmlC-like_jellyroll"/>
</dbReference>
<dbReference type="PANTHER" id="PTHR43594:SF1">
    <property type="entry name" value="QUERCETIN 2,3-DIOXYGENASE PA2418-RELATED"/>
    <property type="match status" value="1"/>
</dbReference>
<comment type="caution">
    <text evidence="2">The sequence shown here is derived from an EMBL/GenBank/DDBJ whole genome shotgun (WGS) entry which is preliminary data.</text>
</comment>
<dbReference type="RefSeq" id="WP_317164538.1">
    <property type="nucleotide sequence ID" value="NZ_JAAEAA010000027.1"/>
</dbReference>
<evidence type="ECO:0000259" key="1">
    <source>
        <dbReference type="Pfam" id="PF05726"/>
    </source>
</evidence>
<dbReference type="InterPro" id="IPR053186">
    <property type="entry name" value="QDO-related"/>
</dbReference>
<dbReference type="EMBL" id="JAAEAA010000027">
    <property type="protein sequence ID" value="NDK57434.1"/>
    <property type="molecule type" value="Genomic_DNA"/>
</dbReference>
<feature type="non-terminal residue" evidence="2">
    <location>
        <position position="1"/>
    </location>
</feature>
<dbReference type="AlphaFoldDB" id="A0A6B2HCC9"/>
<dbReference type="Pfam" id="PF05726">
    <property type="entry name" value="Pirin_C"/>
    <property type="match status" value="1"/>
</dbReference>